<evidence type="ECO:0000313" key="1">
    <source>
        <dbReference type="EMBL" id="KKL68293.1"/>
    </source>
</evidence>
<organism evidence="1">
    <name type="scientific">marine sediment metagenome</name>
    <dbReference type="NCBI Taxonomy" id="412755"/>
    <lineage>
        <taxon>unclassified sequences</taxon>
        <taxon>metagenomes</taxon>
        <taxon>ecological metagenomes</taxon>
    </lineage>
</organism>
<sequence>MKYRLATILAREGVAADKTVVIGINLANPVSQFHIVYESTNVGSTITNGHVAKCITRIELVDGSDVLFSLTGKKCQALDFYHQFKEPANLNVYLNGMNCEQVFNVNFGRYLWDPIYAFDPAKFINPQLKITIDLNGGGMASVAGFISVYANIFDEKEISPAGFLMAKEVVDYPMASAGHEYVDLPTDFPIRKLLIRSQTEGTGNEYLIDTVKLSEDNDRKIPFNLTMFEILRNICGWSKPFIEDLIVPAGAPSIDWYCTPCYWPTLGVAPWQGEAEEHIGTVYAGDGGKGQLYVESTGGNWIVHVQGYSPHGVIDIPFGLQDDPTDWYDVSALGSLRLDIKARSGRSSSDTVQVFLQQLRNYA</sequence>
<proteinExistence type="predicted"/>
<dbReference type="EMBL" id="LAZR01026575">
    <property type="protein sequence ID" value="KKL68293.1"/>
    <property type="molecule type" value="Genomic_DNA"/>
</dbReference>
<name>A0A0F9E2P7_9ZZZZ</name>
<protein>
    <submittedName>
        <fullName evidence="1">Uncharacterized protein</fullName>
    </submittedName>
</protein>
<gene>
    <name evidence="1" type="ORF">LCGC14_2126410</name>
</gene>
<comment type="caution">
    <text evidence="1">The sequence shown here is derived from an EMBL/GenBank/DDBJ whole genome shotgun (WGS) entry which is preliminary data.</text>
</comment>
<reference evidence="1" key="1">
    <citation type="journal article" date="2015" name="Nature">
        <title>Complex archaea that bridge the gap between prokaryotes and eukaryotes.</title>
        <authorList>
            <person name="Spang A."/>
            <person name="Saw J.H."/>
            <person name="Jorgensen S.L."/>
            <person name="Zaremba-Niedzwiedzka K."/>
            <person name="Martijn J."/>
            <person name="Lind A.E."/>
            <person name="van Eijk R."/>
            <person name="Schleper C."/>
            <person name="Guy L."/>
            <person name="Ettema T.J."/>
        </authorList>
    </citation>
    <scope>NUCLEOTIDE SEQUENCE</scope>
</reference>
<accession>A0A0F9E2P7</accession>
<dbReference type="AlphaFoldDB" id="A0A0F9E2P7"/>